<gene>
    <name evidence="1" type="ORF">METZ01_LOCUS81115</name>
</gene>
<dbReference type="AlphaFoldDB" id="A0A381UKI6"/>
<name>A0A381UKI6_9ZZZZ</name>
<organism evidence="1">
    <name type="scientific">marine metagenome</name>
    <dbReference type="NCBI Taxonomy" id="408172"/>
    <lineage>
        <taxon>unclassified sequences</taxon>
        <taxon>metagenomes</taxon>
        <taxon>ecological metagenomes</taxon>
    </lineage>
</organism>
<reference evidence="1" key="1">
    <citation type="submission" date="2018-05" db="EMBL/GenBank/DDBJ databases">
        <authorList>
            <person name="Lanie J.A."/>
            <person name="Ng W.-L."/>
            <person name="Kazmierczak K.M."/>
            <person name="Andrzejewski T.M."/>
            <person name="Davidsen T.M."/>
            <person name="Wayne K.J."/>
            <person name="Tettelin H."/>
            <person name="Glass J.I."/>
            <person name="Rusch D."/>
            <person name="Podicherti R."/>
            <person name="Tsui H.-C.T."/>
            <person name="Winkler M.E."/>
        </authorList>
    </citation>
    <scope>NUCLEOTIDE SEQUENCE</scope>
</reference>
<accession>A0A381UKI6</accession>
<dbReference type="EMBL" id="UINC01006560">
    <property type="protein sequence ID" value="SVA28261.1"/>
    <property type="molecule type" value="Genomic_DNA"/>
</dbReference>
<sequence>MMCIFLTVQKCNRNESLNRNNMKLRLHLIILIIPLTLAISQEVTGDSPAGTVVEVDEDTSAVKEGIPDTLALHPEIMGLDYGYKGYIWGSPKGTIPQMPYMNSYELNIDSSSVIFSGNLGPDEVTMEYVFGDSGLWKVEISYVVDPNDLDRQIHDFHRVANVITEIYGPPVSSQQTESGPGLSNNNEPTIHYSRAFFMSSWVEVPSRIELILHSLIQLNMPDFPIINDKTSLLRLVYYNPDYMLQTNDDEYPSIFDLY</sequence>
<protein>
    <submittedName>
        <fullName evidence="1">Uncharacterized protein</fullName>
    </submittedName>
</protein>
<proteinExistence type="predicted"/>
<evidence type="ECO:0000313" key="1">
    <source>
        <dbReference type="EMBL" id="SVA28261.1"/>
    </source>
</evidence>